<dbReference type="InterPro" id="IPR029068">
    <property type="entry name" value="Glyas_Bleomycin-R_OHBP_Dase"/>
</dbReference>
<protein>
    <submittedName>
        <fullName evidence="2">VOC family protein</fullName>
    </submittedName>
</protein>
<dbReference type="Gene3D" id="3.10.180.10">
    <property type="entry name" value="2,3-Dihydroxybiphenyl 1,2-Dioxygenase, domain 1"/>
    <property type="match status" value="1"/>
</dbReference>
<dbReference type="EMBL" id="JBFBLL010000002">
    <property type="protein sequence ID" value="MEV8157279.1"/>
    <property type="molecule type" value="Genomic_DNA"/>
</dbReference>
<organism evidence="2 3">
    <name type="scientific">Kocuria salsicia</name>
    <dbReference type="NCBI Taxonomy" id="664639"/>
    <lineage>
        <taxon>Bacteria</taxon>
        <taxon>Bacillati</taxon>
        <taxon>Actinomycetota</taxon>
        <taxon>Actinomycetes</taxon>
        <taxon>Micrococcales</taxon>
        <taxon>Micrococcaceae</taxon>
        <taxon>Kocuria</taxon>
    </lineage>
</organism>
<sequence length="132" mass="14865">MRLYTAVIDCRDLHAQAHWWAQVLDWEVVYEDADEAAIAPRSSPTGDIDDRREFDAVQTGICFVPAPEPKTVKNRIHLDFAPHVTEDWNAIVERFLAAGARRADVGQPEDATFAVLADPEDNEFCILSARRS</sequence>
<dbReference type="SUPFAM" id="SSF54593">
    <property type="entry name" value="Glyoxalase/Bleomycin resistance protein/Dihydroxybiphenyl dioxygenase"/>
    <property type="match status" value="1"/>
</dbReference>
<dbReference type="Pfam" id="PF18029">
    <property type="entry name" value="Glyoxalase_6"/>
    <property type="match status" value="1"/>
</dbReference>
<comment type="caution">
    <text evidence="2">The sequence shown here is derived from an EMBL/GenBank/DDBJ whole genome shotgun (WGS) entry which is preliminary data.</text>
</comment>
<name>A0ABV3KA60_9MICC</name>
<evidence type="ECO:0000313" key="3">
    <source>
        <dbReference type="Proteomes" id="UP001553031"/>
    </source>
</evidence>
<keyword evidence="3" id="KW-1185">Reference proteome</keyword>
<dbReference type="PANTHER" id="PTHR35908:SF1">
    <property type="entry name" value="CONSERVED PROTEIN"/>
    <property type="match status" value="1"/>
</dbReference>
<reference evidence="2 3" key="1">
    <citation type="submission" date="2024-06" db="EMBL/GenBank/DDBJ databases">
        <title>The Natural Products Discovery Center: Release of the First 8490 Sequenced Strains for Exploring Actinobacteria Biosynthetic Diversity.</title>
        <authorList>
            <person name="Kalkreuter E."/>
            <person name="Kautsar S.A."/>
            <person name="Yang D."/>
            <person name="Bader C.D."/>
            <person name="Teijaro C.N."/>
            <person name="Fluegel L."/>
            <person name="Davis C.M."/>
            <person name="Simpson J.R."/>
            <person name="Lauterbach L."/>
            <person name="Steele A.D."/>
            <person name="Gui C."/>
            <person name="Meng S."/>
            <person name="Li G."/>
            <person name="Viehrig K."/>
            <person name="Ye F."/>
            <person name="Su P."/>
            <person name="Kiefer A.F."/>
            <person name="Nichols A."/>
            <person name="Cepeda A.J."/>
            <person name="Yan W."/>
            <person name="Fan B."/>
            <person name="Jiang Y."/>
            <person name="Adhikari A."/>
            <person name="Zheng C.-J."/>
            <person name="Schuster L."/>
            <person name="Cowan T.M."/>
            <person name="Smanski M.J."/>
            <person name="Chevrette M.G."/>
            <person name="De Carvalho L.P.S."/>
            <person name="Shen B."/>
        </authorList>
    </citation>
    <scope>NUCLEOTIDE SEQUENCE [LARGE SCALE GENOMIC DNA]</scope>
    <source>
        <strain evidence="2 3">NPDC079179</strain>
    </source>
</reference>
<dbReference type="InterPro" id="IPR041581">
    <property type="entry name" value="Glyoxalase_6"/>
</dbReference>
<evidence type="ECO:0000313" key="2">
    <source>
        <dbReference type="EMBL" id="MEV8157279.1"/>
    </source>
</evidence>
<dbReference type="Proteomes" id="UP001553031">
    <property type="component" value="Unassembled WGS sequence"/>
</dbReference>
<feature type="domain" description="Glyoxalase-like" evidence="1">
    <location>
        <begin position="6"/>
        <end position="127"/>
    </location>
</feature>
<evidence type="ECO:0000259" key="1">
    <source>
        <dbReference type="Pfam" id="PF18029"/>
    </source>
</evidence>
<accession>A0ABV3KA60</accession>
<gene>
    <name evidence="2" type="ORF">AB0O96_03590</name>
</gene>
<dbReference type="PANTHER" id="PTHR35908">
    <property type="entry name" value="HYPOTHETICAL FUSION PROTEIN"/>
    <property type="match status" value="1"/>
</dbReference>
<dbReference type="RefSeq" id="WP_363783954.1">
    <property type="nucleotide sequence ID" value="NZ_JBFBLL010000002.1"/>
</dbReference>
<proteinExistence type="predicted"/>